<accession>A0A8S3FHG9</accession>
<sequence length="43" mass="5432">MRRARQEQQWKNCKQEENETINEFIVRLRALWQEQKPNENEDD</sequence>
<protein>
    <recommendedName>
        <fullName evidence="4">Retrotransposon gag domain-containing protein</fullName>
    </recommendedName>
</protein>
<name>A0A8S3FHG9_9BILA</name>
<dbReference type="EMBL" id="CAJOBH010185442">
    <property type="protein sequence ID" value="CAF4950646.1"/>
    <property type="molecule type" value="Genomic_DNA"/>
</dbReference>
<comment type="caution">
    <text evidence="2">The sequence shown here is derived from an EMBL/GenBank/DDBJ whole genome shotgun (WGS) entry which is preliminary data.</text>
</comment>
<proteinExistence type="predicted"/>
<evidence type="ECO:0000313" key="3">
    <source>
        <dbReference type="Proteomes" id="UP000681720"/>
    </source>
</evidence>
<feature type="non-terminal residue" evidence="2">
    <location>
        <position position="43"/>
    </location>
</feature>
<evidence type="ECO:0000313" key="2">
    <source>
        <dbReference type="EMBL" id="CAF5123523.1"/>
    </source>
</evidence>
<dbReference type="Proteomes" id="UP000681967">
    <property type="component" value="Unassembled WGS sequence"/>
</dbReference>
<dbReference type="Proteomes" id="UP000681720">
    <property type="component" value="Unassembled WGS sequence"/>
</dbReference>
<reference evidence="2" key="1">
    <citation type="submission" date="2021-02" db="EMBL/GenBank/DDBJ databases">
        <authorList>
            <person name="Nowell W R."/>
        </authorList>
    </citation>
    <scope>NUCLEOTIDE SEQUENCE</scope>
</reference>
<dbReference type="AlphaFoldDB" id="A0A8S3FHG9"/>
<evidence type="ECO:0000313" key="1">
    <source>
        <dbReference type="EMBL" id="CAF4950646.1"/>
    </source>
</evidence>
<evidence type="ECO:0008006" key="4">
    <source>
        <dbReference type="Google" id="ProtNLM"/>
    </source>
</evidence>
<organism evidence="2 3">
    <name type="scientific">Rotaria magnacalcarata</name>
    <dbReference type="NCBI Taxonomy" id="392030"/>
    <lineage>
        <taxon>Eukaryota</taxon>
        <taxon>Metazoa</taxon>
        <taxon>Spiralia</taxon>
        <taxon>Gnathifera</taxon>
        <taxon>Rotifera</taxon>
        <taxon>Eurotatoria</taxon>
        <taxon>Bdelloidea</taxon>
        <taxon>Philodinida</taxon>
        <taxon>Philodinidae</taxon>
        <taxon>Rotaria</taxon>
    </lineage>
</organism>
<dbReference type="EMBL" id="CAJOBJ010266320">
    <property type="protein sequence ID" value="CAF5123523.1"/>
    <property type="molecule type" value="Genomic_DNA"/>
</dbReference>
<gene>
    <name evidence="1" type="ORF">BYL167_LOCUS53962</name>
    <name evidence="2" type="ORF">GIL414_LOCUS63666</name>
</gene>